<organism evidence="9 10">
    <name type="scientific">Cohnella luojiensis</name>
    <dbReference type="NCBI Taxonomy" id="652876"/>
    <lineage>
        <taxon>Bacteria</taxon>
        <taxon>Bacillati</taxon>
        <taxon>Bacillota</taxon>
        <taxon>Bacilli</taxon>
        <taxon>Bacillales</taxon>
        <taxon>Paenibacillaceae</taxon>
        <taxon>Cohnella</taxon>
    </lineage>
</organism>
<dbReference type="GO" id="GO:0022857">
    <property type="term" value="F:transmembrane transporter activity"/>
    <property type="evidence" value="ECO:0007669"/>
    <property type="project" value="InterPro"/>
</dbReference>
<sequence>MRKSKLYDKLVTFARSYHPIVHSLLLGTILARLASSMSLPFLAIYLLKHTDVSTVMIGLIIGAGSLAGTAGGFIGGALSDLFGRRKILLGALFGWGVVFIGFAMADNVVIFFLLSLLNGLCRSFYEPVSQALMADLTEKENRFKVFSLRYLAINIGVAVGPLLGALFAALDSTLPFFITGFIYFVYAISLYLLLNKFGIKEIEGENKTNHTFLSVWNVVRNDIVLRYYLLGGIVTAIGYSQMTVTLSQYVGSKFADGVALFAVMMSVNAITVVALQVPFTKWADKYSPLTVLTVGVAFYALGNAGFGLSNGWLTFILSMIVFTFGEMLTYPAGNLLTDRIAPEGMRGAYYGAQSFGNLGHFLGPWVGGILLSHYNGTVLFLVMAVVAVSAIVFYKAGESVRISAAKPG</sequence>
<feature type="transmembrane region" description="Helical" evidence="7">
    <location>
        <begin position="312"/>
        <end position="336"/>
    </location>
</feature>
<evidence type="ECO:0000259" key="8">
    <source>
        <dbReference type="PROSITE" id="PS50850"/>
    </source>
</evidence>
<name>A0A4Y8LXE3_9BACL</name>
<evidence type="ECO:0000313" key="10">
    <source>
        <dbReference type="Proteomes" id="UP000297900"/>
    </source>
</evidence>
<feature type="transmembrane region" description="Helical" evidence="7">
    <location>
        <begin position="258"/>
        <end position="277"/>
    </location>
</feature>
<dbReference type="InterPro" id="IPR005829">
    <property type="entry name" value="Sugar_transporter_CS"/>
</dbReference>
<feature type="domain" description="Major facilitator superfamily (MFS) profile" evidence="8">
    <location>
        <begin position="20"/>
        <end position="401"/>
    </location>
</feature>
<dbReference type="InterPro" id="IPR036259">
    <property type="entry name" value="MFS_trans_sf"/>
</dbReference>
<feature type="transmembrane region" description="Helical" evidence="7">
    <location>
        <begin position="377"/>
        <end position="396"/>
    </location>
</feature>
<feature type="transmembrane region" description="Helical" evidence="7">
    <location>
        <begin position="87"/>
        <end position="103"/>
    </location>
</feature>
<evidence type="ECO:0000256" key="7">
    <source>
        <dbReference type="SAM" id="Phobius"/>
    </source>
</evidence>
<evidence type="ECO:0000256" key="4">
    <source>
        <dbReference type="ARBA" id="ARBA00022692"/>
    </source>
</evidence>
<dbReference type="SUPFAM" id="SSF103473">
    <property type="entry name" value="MFS general substrate transporter"/>
    <property type="match status" value="1"/>
</dbReference>
<dbReference type="PROSITE" id="PS00216">
    <property type="entry name" value="SUGAR_TRANSPORT_1"/>
    <property type="match status" value="1"/>
</dbReference>
<evidence type="ECO:0000256" key="1">
    <source>
        <dbReference type="ARBA" id="ARBA00004651"/>
    </source>
</evidence>
<evidence type="ECO:0000313" key="9">
    <source>
        <dbReference type="EMBL" id="TFE26633.1"/>
    </source>
</evidence>
<dbReference type="InterPro" id="IPR011701">
    <property type="entry name" value="MFS"/>
</dbReference>
<feature type="transmembrane region" description="Helical" evidence="7">
    <location>
        <begin position="176"/>
        <end position="194"/>
    </location>
</feature>
<dbReference type="RefSeq" id="WP_135152238.1">
    <property type="nucleotide sequence ID" value="NZ_SOMN01000012.1"/>
</dbReference>
<feature type="transmembrane region" description="Helical" evidence="7">
    <location>
        <begin position="109"/>
        <end position="125"/>
    </location>
</feature>
<evidence type="ECO:0000256" key="2">
    <source>
        <dbReference type="ARBA" id="ARBA00022448"/>
    </source>
</evidence>
<dbReference type="CDD" id="cd17329">
    <property type="entry name" value="MFS_MdtH_MDR_like"/>
    <property type="match status" value="1"/>
</dbReference>
<dbReference type="OrthoDB" id="8952229at2"/>
<feature type="transmembrane region" description="Helical" evidence="7">
    <location>
        <begin position="146"/>
        <end position="170"/>
    </location>
</feature>
<keyword evidence="6 7" id="KW-0472">Membrane</keyword>
<feature type="transmembrane region" description="Helical" evidence="7">
    <location>
        <begin position="227"/>
        <end position="246"/>
    </location>
</feature>
<dbReference type="PANTHER" id="PTHR43414">
    <property type="entry name" value="MULTIDRUG RESISTANCE PROTEIN MDTG"/>
    <property type="match status" value="1"/>
</dbReference>
<reference evidence="9 10" key="1">
    <citation type="submission" date="2019-03" db="EMBL/GenBank/DDBJ databases">
        <title>Cohnella endophytica sp. nov., a novel endophytic bacterium isolated from bark of Sonneratia apetala.</title>
        <authorList>
            <person name="Tuo L."/>
        </authorList>
    </citation>
    <scope>NUCLEOTIDE SEQUENCE [LARGE SCALE GENOMIC DNA]</scope>
    <source>
        <strain evidence="9 10">CCTCC AB 208254</strain>
    </source>
</reference>
<keyword evidence="5 7" id="KW-1133">Transmembrane helix</keyword>
<dbReference type="PANTHER" id="PTHR43414:SF1">
    <property type="entry name" value="PEPTIDE PERMEASE"/>
    <property type="match status" value="1"/>
</dbReference>
<dbReference type="EMBL" id="SOMN01000012">
    <property type="protein sequence ID" value="TFE26633.1"/>
    <property type="molecule type" value="Genomic_DNA"/>
</dbReference>
<dbReference type="PROSITE" id="PS50850">
    <property type="entry name" value="MFS"/>
    <property type="match status" value="1"/>
</dbReference>
<dbReference type="GO" id="GO:0005886">
    <property type="term" value="C:plasma membrane"/>
    <property type="evidence" value="ECO:0007669"/>
    <property type="project" value="UniProtKB-SubCell"/>
</dbReference>
<keyword evidence="3" id="KW-1003">Cell membrane</keyword>
<keyword evidence="2" id="KW-0813">Transport</keyword>
<accession>A0A4Y8LXE3</accession>
<feature type="transmembrane region" description="Helical" evidence="7">
    <location>
        <begin position="53"/>
        <end position="75"/>
    </location>
</feature>
<dbReference type="Gene3D" id="1.20.1250.20">
    <property type="entry name" value="MFS general substrate transporter like domains"/>
    <property type="match status" value="1"/>
</dbReference>
<evidence type="ECO:0000256" key="5">
    <source>
        <dbReference type="ARBA" id="ARBA00022989"/>
    </source>
</evidence>
<feature type="transmembrane region" description="Helical" evidence="7">
    <location>
        <begin position="289"/>
        <end position="306"/>
    </location>
</feature>
<evidence type="ECO:0000256" key="6">
    <source>
        <dbReference type="ARBA" id="ARBA00023136"/>
    </source>
</evidence>
<protein>
    <submittedName>
        <fullName evidence="9">MFS transporter</fullName>
    </submittedName>
</protein>
<comment type="caution">
    <text evidence="9">The sequence shown here is derived from an EMBL/GenBank/DDBJ whole genome shotgun (WGS) entry which is preliminary data.</text>
</comment>
<keyword evidence="4 7" id="KW-0812">Transmembrane</keyword>
<evidence type="ECO:0000256" key="3">
    <source>
        <dbReference type="ARBA" id="ARBA00022475"/>
    </source>
</evidence>
<feature type="transmembrane region" description="Helical" evidence="7">
    <location>
        <begin position="348"/>
        <end position="371"/>
    </location>
</feature>
<dbReference type="Pfam" id="PF07690">
    <property type="entry name" value="MFS_1"/>
    <property type="match status" value="1"/>
</dbReference>
<comment type="subcellular location">
    <subcellularLocation>
        <location evidence="1">Cell membrane</location>
        <topology evidence="1">Multi-pass membrane protein</topology>
    </subcellularLocation>
</comment>
<feature type="transmembrane region" description="Helical" evidence="7">
    <location>
        <begin position="21"/>
        <end position="47"/>
    </location>
</feature>
<dbReference type="AlphaFoldDB" id="A0A4Y8LXE3"/>
<proteinExistence type="predicted"/>
<dbReference type="Proteomes" id="UP000297900">
    <property type="component" value="Unassembled WGS sequence"/>
</dbReference>
<keyword evidence="10" id="KW-1185">Reference proteome</keyword>
<gene>
    <name evidence="9" type="ORF">E2980_10960</name>
</gene>
<dbReference type="InterPro" id="IPR020846">
    <property type="entry name" value="MFS_dom"/>
</dbReference>